<evidence type="ECO:0000313" key="2">
    <source>
        <dbReference type="Proteomes" id="UP001175227"/>
    </source>
</evidence>
<keyword evidence="2" id="KW-1185">Reference proteome</keyword>
<gene>
    <name evidence="1" type="ORF">IW261DRAFT_1566300</name>
</gene>
<name>A0AA39P4Y9_9AGAR</name>
<dbReference type="AlphaFoldDB" id="A0AA39P4Y9"/>
<dbReference type="SUPFAM" id="SSF50494">
    <property type="entry name" value="Trypsin-like serine proteases"/>
    <property type="match status" value="1"/>
</dbReference>
<sequence length="358" mass="39440">MDVEFFSSCLAVAQQESMGSPVSSTTKDLPEDTPCLPRGVSSGTRALHLCEGGQSDRVFLLTTCHVVFPPSAHRNKLYERKKSSQRRHKVLILGSEAYSDALKDMMVKIGREIIFVDHYKRELAALGEDAEARQEFQSKLTKAEKSITAVDKFHSDITKHWSTMNQRALGYLVHSPPISIDWNSFKGNAVHLGNEISAAEFVLKMHSHPKGRSSFKYPIGGLLQVQGIPKEEEIRHPTLLDANSEECLIVIKNGKSIGVTIGRGTGIASFVREYLEDGIKSTSMAVAIHPYSHKDGAFSAPEDSGSVVVDGHGRIVGLLIGGSGTTNSTDVTYLTPYFWIEEQIKKAFPNSYLYALKE</sequence>
<accession>A0AA39P4Y9</accession>
<comment type="caution">
    <text evidence="1">The sequence shown here is derived from an EMBL/GenBank/DDBJ whole genome shotgun (WGS) entry which is preliminary data.</text>
</comment>
<protein>
    <recommendedName>
        <fullName evidence="3">Peptidase S1 domain-containing protein</fullName>
    </recommendedName>
</protein>
<organism evidence="1 2">
    <name type="scientific">Armillaria novae-zelandiae</name>
    <dbReference type="NCBI Taxonomy" id="153914"/>
    <lineage>
        <taxon>Eukaryota</taxon>
        <taxon>Fungi</taxon>
        <taxon>Dikarya</taxon>
        <taxon>Basidiomycota</taxon>
        <taxon>Agaricomycotina</taxon>
        <taxon>Agaricomycetes</taxon>
        <taxon>Agaricomycetidae</taxon>
        <taxon>Agaricales</taxon>
        <taxon>Marasmiineae</taxon>
        <taxon>Physalacriaceae</taxon>
        <taxon>Armillaria</taxon>
    </lineage>
</organism>
<evidence type="ECO:0008006" key="3">
    <source>
        <dbReference type="Google" id="ProtNLM"/>
    </source>
</evidence>
<dbReference type="EMBL" id="JAUEPR010000017">
    <property type="protein sequence ID" value="KAK0477396.1"/>
    <property type="molecule type" value="Genomic_DNA"/>
</dbReference>
<dbReference type="InterPro" id="IPR009003">
    <property type="entry name" value="Peptidase_S1_PA"/>
</dbReference>
<evidence type="ECO:0000313" key="1">
    <source>
        <dbReference type="EMBL" id="KAK0477396.1"/>
    </source>
</evidence>
<reference evidence="1" key="1">
    <citation type="submission" date="2023-06" db="EMBL/GenBank/DDBJ databases">
        <authorList>
            <consortium name="Lawrence Berkeley National Laboratory"/>
            <person name="Ahrendt S."/>
            <person name="Sahu N."/>
            <person name="Indic B."/>
            <person name="Wong-Bajracharya J."/>
            <person name="Merenyi Z."/>
            <person name="Ke H.-M."/>
            <person name="Monk M."/>
            <person name="Kocsube S."/>
            <person name="Drula E."/>
            <person name="Lipzen A."/>
            <person name="Balint B."/>
            <person name="Henrissat B."/>
            <person name="Andreopoulos B."/>
            <person name="Martin F.M."/>
            <person name="Harder C.B."/>
            <person name="Rigling D."/>
            <person name="Ford K.L."/>
            <person name="Foster G.D."/>
            <person name="Pangilinan J."/>
            <person name="Papanicolaou A."/>
            <person name="Barry K."/>
            <person name="LaButti K."/>
            <person name="Viragh M."/>
            <person name="Koriabine M."/>
            <person name="Yan M."/>
            <person name="Riley R."/>
            <person name="Champramary S."/>
            <person name="Plett K.L."/>
            <person name="Tsai I.J."/>
            <person name="Slot J."/>
            <person name="Sipos G."/>
            <person name="Plett J."/>
            <person name="Nagy L.G."/>
            <person name="Grigoriev I.V."/>
        </authorList>
    </citation>
    <scope>NUCLEOTIDE SEQUENCE</scope>
    <source>
        <strain evidence="1">ICMP 16352</strain>
    </source>
</reference>
<dbReference type="Proteomes" id="UP001175227">
    <property type="component" value="Unassembled WGS sequence"/>
</dbReference>
<proteinExistence type="predicted"/>